<dbReference type="EMBL" id="VCAU01000042">
    <property type="protein sequence ID" value="KAF9888867.1"/>
    <property type="molecule type" value="Genomic_DNA"/>
</dbReference>
<reference evidence="1" key="2">
    <citation type="submission" date="2020-02" db="EMBL/GenBank/DDBJ databases">
        <authorList>
            <person name="Gilchrist C.L.M."/>
            <person name="Chooi Y.-H."/>
        </authorList>
    </citation>
    <scope>NUCLEOTIDE SEQUENCE</scope>
    <source>
        <strain evidence="1">MST-FP2251</strain>
    </source>
</reference>
<sequence>MTVLTLPKELREVFSIGFEPEYNETGESIGVDFEPYEQYEDPEETSDWFRMWTGNEAVDGSKLRMFGSTGSGDYAGFWLTRPNVMVVEQPVVFLGSEGEHGVIARDLADLLWIFANGSGPMEALENPGRQNDANQAFHDIAQRYAANRKRSTAQIVADAQREFPDFKDMIASLIR</sequence>
<evidence type="ECO:0000313" key="1">
    <source>
        <dbReference type="EMBL" id="KAF9888867.1"/>
    </source>
</evidence>
<protein>
    <recommendedName>
        <fullName evidence="3">SMI1/KNR4 family protein</fullName>
    </recommendedName>
</protein>
<name>A0AAD4GTM8_ASPNN</name>
<dbReference type="AlphaFoldDB" id="A0AAD4GTM8"/>
<organism evidence="1 2">
    <name type="scientific">Aspergillus nanangensis</name>
    <dbReference type="NCBI Taxonomy" id="2582783"/>
    <lineage>
        <taxon>Eukaryota</taxon>
        <taxon>Fungi</taxon>
        <taxon>Dikarya</taxon>
        <taxon>Ascomycota</taxon>
        <taxon>Pezizomycotina</taxon>
        <taxon>Eurotiomycetes</taxon>
        <taxon>Eurotiomycetidae</taxon>
        <taxon>Eurotiales</taxon>
        <taxon>Aspergillaceae</taxon>
        <taxon>Aspergillus</taxon>
        <taxon>Aspergillus subgen. Circumdati</taxon>
    </lineage>
</organism>
<accession>A0AAD4GTM8</accession>
<dbReference type="Proteomes" id="UP001194746">
    <property type="component" value="Unassembled WGS sequence"/>
</dbReference>
<comment type="caution">
    <text evidence="1">The sequence shown here is derived from an EMBL/GenBank/DDBJ whole genome shotgun (WGS) entry which is preliminary data.</text>
</comment>
<keyword evidence="2" id="KW-1185">Reference proteome</keyword>
<evidence type="ECO:0008006" key="3">
    <source>
        <dbReference type="Google" id="ProtNLM"/>
    </source>
</evidence>
<reference evidence="1" key="1">
    <citation type="journal article" date="2019" name="Beilstein J. Org. Chem.">
        <title>Nanangenines: drimane sesquiterpenoids as the dominant metabolite cohort of a novel Australian fungus, Aspergillus nanangensis.</title>
        <authorList>
            <person name="Lacey H.J."/>
            <person name="Gilchrist C.L.M."/>
            <person name="Crombie A."/>
            <person name="Kalaitzis J.A."/>
            <person name="Vuong D."/>
            <person name="Rutledge P.J."/>
            <person name="Turner P."/>
            <person name="Pitt J.I."/>
            <person name="Lacey E."/>
            <person name="Chooi Y.H."/>
            <person name="Piggott A.M."/>
        </authorList>
    </citation>
    <scope>NUCLEOTIDE SEQUENCE</scope>
    <source>
        <strain evidence="1">MST-FP2251</strain>
    </source>
</reference>
<gene>
    <name evidence="1" type="ORF">FE257_008236</name>
</gene>
<proteinExistence type="predicted"/>
<evidence type="ECO:0000313" key="2">
    <source>
        <dbReference type="Proteomes" id="UP001194746"/>
    </source>
</evidence>